<dbReference type="PANTHER" id="PTHR43408">
    <property type="entry name" value="FMN REDUCTASE (NADPH)"/>
    <property type="match status" value="1"/>
</dbReference>
<dbReference type="OrthoDB" id="1643408at2"/>
<keyword evidence="8" id="KW-1185">Reference proteome</keyword>
<dbReference type="InterPro" id="IPR005025">
    <property type="entry name" value="FMN_Rdtase-like_dom"/>
</dbReference>
<keyword evidence="3" id="KW-0288">FMN</keyword>
<comment type="caution">
    <text evidence="7">The sequence shown here is derived from an EMBL/GenBank/DDBJ whole genome shotgun (WGS) entry which is preliminary data.</text>
</comment>
<evidence type="ECO:0000256" key="2">
    <source>
        <dbReference type="ARBA" id="ARBA00022630"/>
    </source>
</evidence>
<dbReference type="AlphaFoldDB" id="A0A0F5LAX2"/>
<dbReference type="EMBL" id="LAJF01000112">
    <property type="protein sequence ID" value="KKB79440.1"/>
    <property type="molecule type" value="Genomic_DNA"/>
</dbReference>
<evidence type="ECO:0000256" key="3">
    <source>
        <dbReference type="ARBA" id="ARBA00022643"/>
    </source>
</evidence>
<keyword evidence="4" id="KW-0560">Oxidoreductase</keyword>
<dbReference type="Gene3D" id="3.40.50.360">
    <property type="match status" value="1"/>
</dbReference>
<proteinExistence type="inferred from homology"/>
<evidence type="ECO:0000313" key="8">
    <source>
        <dbReference type="Proteomes" id="UP000033608"/>
    </source>
</evidence>
<evidence type="ECO:0000313" key="7">
    <source>
        <dbReference type="EMBL" id="KKB79440.1"/>
    </source>
</evidence>
<sequence length="205" mass="21757">MSRPGAANVVLLSGNTQRPSKSRALAAFMGQSLAGHAEVKLLPLDLLDAGRALGGAYARNELSDEARAIVEAIEGADALVVTTPVYKGSYPGLFKHLIDFIDPEALVGKPVLLGATGGGQRHALVVEHQLRPLFGFFSAEVAAYAIYAADEEFVNYVPAADRLLERIERAATLFSLAVRTKAQHQADGHSPPDAAKPPKPDSHAR</sequence>
<evidence type="ECO:0000256" key="4">
    <source>
        <dbReference type="ARBA" id="ARBA00023002"/>
    </source>
</evidence>
<dbReference type="GO" id="GO:0016491">
    <property type="term" value="F:oxidoreductase activity"/>
    <property type="evidence" value="ECO:0007669"/>
    <property type="project" value="UniProtKB-KW"/>
</dbReference>
<accession>A0A0F5LAX2</accession>
<comment type="similarity">
    <text evidence="1">Belongs to the SsuE family.</text>
</comment>
<dbReference type="PANTHER" id="PTHR43408:SF2">
    <property type="entry name" value="FMN REDUCTASE (NADPH)"/>
    <property type="match status" value="1"/>
</dbReference>
<dbReference type="InterPro" id="IPR029039">
    <property type="entry name" value="Flavoprotein-like_sf"/>
</dbReference>
<evidence type="ECO:0000256" key="1">
    <source>
        <dbReference type="ARBA" id="ARBA00005990"/>
    </source>
</evidence>
<evidence type="ECO:0000259" key="6">
    <source>
        <dbReference type="Pfam" id="PF03358"/>
    </source>
</evidence>
<organism evidence="7 8">
    <name type="scientific">Devosia limi DSM 17137</name>
    <dbReference type="NCBI Taxonomy" id="1121477"/>
    <lineage>
        <taxon>Bacteria</taxon>
        <taxon>Pseudomonadati</taxon>
        <taxon>Pseudomonadota</taxon>
        <taxon>Alphaproteobacteria</taxon>
        <taxon>Hyphomicrobiales</taxon>
        <taxon>Devosiaceae</taxon>
        <taxon>Devosia</taxon>
    </lineage>
</organism>
<name>A0A0F5LAX2_9HYPH</name>
<gene>
    <name evidence="7" type="ORF">VW29_17565</name>
</gene>
<dbReference type="PATRIC" id="fig|1121477.3.peg.264"/>
<dbReference type="InterPro" id="IPR051814">
    <property type="entry name" value="NAD(P)H-dep_FMN_reductase"/>
</dbReference>
<dbReference type="STRING" id="1121477.SAMN02745223_02302"/>
<protein>
    <recommendedName>
        <fullName evidence="6">NADPH-dependent FMN reductase-like domain-containing protein</fullName>
    </recommendedName>
</protein>
<feature type="domain" description="NADPH-dependent FMN reductase-like" evidence="6">
    <location>
        <begin position="8"/>
        <end position="145"/>
    </location>
</feature>
<reference evidence="7 8" key="1">
    <citation type="submission" date="2015-03" db="EMBL/GenBank/DDBJ databases">
        <authorList>
            <person name="Hassan Y.I."/>
            <person name="Lepp D."/>
            <person name="Zhou T."/>
        </authorList>
    </citation>
    <scope>NUCLEOTIDE SEQUENCE [LARGE SCALE GENOMIC DNA]</scope>
    <source>
        <strain evidence="7 8">DSM 17137</strain>
    </source>
</reference>
<keyword evidence="2" id="KW-0285">Flavoprotein</keyword>
<dbReference type="Proteomes" id="UP000033608">
    <property type="component" value="Unassembled WGS sequence"/>
</dbReference>
<dbReference type="Pfam" id="PF03358">
    <property type="entry name" value="FMN_red"/>
    <property type="match status" value="1"/>
</dbReference>
<dbReference type="SUPFAM" id="SSF52218">
    <property type="entry name" value="Flavoproteins"/>
    <property type="match status" value="1"/>
</dbReference>
<evidence type="ECO:0000256" key="5">
    <source>
        <dbReference type="SAM" id="MobiDB-lite"/>
    </source>
</evidence>
<feature type="compositionally biased region" description="Basic and acidic residues" evidence="5">
    <location>
        <begin position="196"/>
        <end position="205"/>
    </location>
</feature>
<feature type="region of interest" description="Disordered" evidence="5">
    <location>
        <begin position="182"/>
        <end position="205"/>
    </location>
</feature>